<gene>
    <name evidence="1" type="ORF">GCM10010274_46920</name>
</gene>
<reference evidence="1" key="2">
    <citation type="submission" date="2020-09" db="EMBL/GenBank/DDBJ databases">
        <authorList>
            <person name="Sun Q."/>
            <person name="Ohkuma M."/>
        </authorList>
    </citation>
    <scope>NUCLEOTIDE SEQUENCE</scope>
    <source>
        <strain evidence="1">JCM 4391</strain>
    </source>
</reference>
<reference evidence="1" key="1">
    <citation type="journal article" date="2014" name="Int. J. Syst. Evol. Microbiol.">
        <title>Complete genome sequence of Corynebacterium casei LMG S-19264T (=DSM 44701T), isolated from a smear-ripened cheese.</title>
        <authorList>
            <consortium name="US DOE Joint Genome Institute (JGI-PGF)"/>
            <person name="Walter F."/>
            <person name="Albersmeier A."/>
            <person name="Kalinowski J."/>
            <person name="Ruckert C."/>
        </authorList>
    </citation>
    <scope>NUCLEOTIDE SEQUENCE</scope>
    <source>
        <strain evidence="1">JCM 4391</strain>
    </source>
</reference>
<proteinExistence type="predicted"/>
<evidence type="ECO:0000313" key="1">
    <source>
        <dbReference type="EMBL" id="GGU52601.1"/>
    </source>
</evidence>
<protein>
    <recommendedName>
        <fullName evidence="3">Mobile element protein</fullName>
    </recommendedName>
</protein>
<evidence type="ECO:0000313" key="2">
    <source>
        <dbReference type="Proteomes" id="UP000636661"/>
    </source>
</evidence>
<accession>A0A918I1N8</accession>
<name>A0A918I1N8_9ACTN</name>
<dbReference type="EMBL" id="BMTP01000012">
    <property type="protein sequence ID" value="GGU52601.1"/>
    <property type="molecule type" value="Genomic_DNA"/>
</dbReference>
<dbReference type="AlphaFoldDB" id="A0A918I1N8"/>
<evidence type="ECO:0008006" key="3">
    <source>
        <dbReference type="Google" id="ProtNLM"/>
    </source>
</evidence>
<dbReference type="Proteomes" id="UP000636661">
    <property type="component" value="Unassembled WGS sequence"/>
</dbReference>
<comment type="caution">
    <text evidence="1">The sequence shown here is derived from an EMBL/GenBank/DDBJ whole genome shotgun (WGS) entry which is preliminary data.</text>
</comment>
<organism evidence="1 2">
    <name type="scientific">Streptomyces lavendofoliae</name>
    <dbReference type="NCBI Taxonomy" id="67314"/>
    <lineage>
        <taxon>Bacteria</taxon>
        <taxon>Bacillati</taxon>
        <taxon>Actinomycetota</taxon>
        <taxon>Actinomycetes</taxon>
        <taxon>Kitasatosporales</taxon>
        <taxon>Streptomycetaceae</taxon>
        <taxon>Streptomyces</taxon>
    </lineage>
</organism>
<sequence>MVATDPLADPAELAVWLGVPETDPKLLAALNAASRRFRGAVRHPVSLVSGDTVVLDGTGAHSLLLPAAPVVSVESVELEGAALTAGTDYDWSADGYLRRLTTTWPDRLRCLHVTYTHGYALIPEDIKEVVIDQARAMYRVQPGVQTMQVGGQSIGFGAQASIGVTAQWSAMVEKYRLNRGDRP</sequence>
<dbReference type="RefSeq" id="WP_189552932.1">
    <property type="nucleotide sequence ID" value="NZ_BMTP01000012.1"/>
</dbReference>
<keyword evidence="2" id="KW-1185">Reference proteome</keyword>